<dbReference type="PANTHER" id="PTHR17615:SF8">
    <property type="entry name" value="ENDOSOMAL TRANSMEMBRANE EPSIN INTERACTOR 1"/>
    <property type="match status" value="1"/>
</dbReference>
<comment type="similarity">
    <text evidence="5">Belongs to the ENTREP family.</text>
</comment>
<protein>
    <recommendedName>
        <fullName evidence="10">Family with sequence similarity 189 member A2</fullName>
    </recommendedName>
</protein>
<feature type="transmembrane region" description="Helical" evidence="6">
    <location>
        <begin position="84"/>
        <end position="107"/>
    </location>
</feature>
<comment type="subcellular location">
    <subcellularLocation>
        <location evidence="1">Membrane</location>
    </subcellularLocation>
</comment>
<dbReference type="PANTHER" id="PTHR17615">
    <property type="entry name" value="PROTEIN FAM189A"/>
    <property type="match status" value="1"/>
</dbReference>
<keyword evidence="2 6" id="KW-0812">Transmembrane</keyword>
<name>A0A673M527_9TELE</name>
<keyword evidence="7" id="KW-0732">Signal</keyword>
<proteinExistence type="inferred from homology"/>
<evidence type="ECO:0000256" key="5">
    <source>
        <dbReference type="ARBA" id="ARBA00034309"/>
    </source>
</evidence>
<sequence length="192" mass="21713">MLLLVNLFVLLSVVCILLNLAGFILCCQGAQLVSSTINCQLNEKGDLCYCCSEIPSTQCQGDKLIEIYAGHACGTMRILLKKVLFALCALNALATAVCLVAAALRYLQIFSTRRPCMQLREEVEEQTHLPDPDEFVAPAPPPSYFSTFCSYTPRLARRFYTHSYTAHSKKCFRLPKMWYLLNELYIQVKNRI</sequence>
<evidence type="ECO:0000256" key="3">
    <source>
        <dbReference type="ARBA" id="ARBA00022989"/>
    </source>
</evidence>
<evidence type="ECO:0000256" key="2">
    <source>
        <dbReference type="ARBA" id="ARBA00022692"/>
    </source>
</evidence>
<organism evidence="8 9">
    <name type="scientific">Sinocyclocheilus rhinocerous</name>
    <dbReference type="NCBI Taxonomy" id="307959"/>
    <lineage>
        <taxon>Eukaryota</taxon>
        <taxon>Metazoa</taxon>
        <taxon>Chordata</taxon>
        <taxon>Craniata</taxon>
        <taxon>Vertebrata</taxon>
        <taxon>Euteleostomi</taxon>
        <taxon>Actinopterygii</taxon>
        <taxon>Neopterygii</taxon>
        <taxon>Teleostei</taxon>
        <taxon>Ostariophysi</taxon>
        <taxon>Cypriniformes</taxon>
        <taxon>Cyprinidae</taxon>
        <taxon>Cyprininae</taxon>
        <taxon>Sinocyclocheilus</taxon>
    </lineage>
</organism>
<dbReference type="Proteomes" id="UP000472270">
    <property type="component" value="Unassembled WGS sequence"/>
</dbReference>
<accession>A0A673M527</accession>
<evidence type="ECO:0000256" key="7">
    <source>
        <dbReference type="SAM" id="SignalP"/>
    </source>
</evidence>
<reference evidence="8" key="2">
    <citation type="submission" date="2025-09" db="UniProtKB">
        <authorList>
            <consortium name="Ensembl"/>
        </authorList>
    </citation>
    <scope>IDENTIFICATION</scope>
</reference>
<evidence type="ECO:0000256" key="1">
    <source>
        <dbReference type="ARBA" id="ARBA00004370"/>
    </source>
</evidence>
<feature type="chain" id="PRO_5025478428" description="Family with sequence similarity 189 member A2" evidence="7">
    <location>
        <begin position="30"/>
        <end position="192"/>
    </location>
</feature>
<evidence type="ECO:0000313" key="8">
    <source>
        <dbReference type="Ensembl" id="ENSSRHP00000085207.1"/>
    </source>
</evidence>
<dbReference type="Ensembl" id="ENSSRHT00000087513.1">
    <property type="protein sequence ID" value="ENSSRHP00000085207.1"/>
    <property type="gene ID" value="ENSSRHG00000042169.1"/>
</dbReference>
<keyword evidence="9" id="KW-1185">Reference proteome</keyword>
<reference evidence="8" key="1">
    <citation type="submission" date="2025-08" db="UniProtKB">
        <authorList>
            <consortium name="Ensembl"/>
        </authorList>
    </citation>
    <scope>IDENTIFICATION</scope>
</reference>
<feature type="signal peptide" evidence="7">
    <location>
        <begin position="1"/>
        <end position="29"/>
    </location>
</feature>
<dbReference type="AlphaFoldDB" id="A0A673M527"/>
<keyword evidence="3 6" id="KW-1133">Transmembrane helix</keyword>
<evidence type="ECO:0008006" key="10">
    <source>
        <dbReference type="Google" id="ProtNLM"/>
    </source>
</evidence>
<evidence type="ECO:0000256" key="6">
    <source>
        <dbReference type="SAM" id="Phobius"/>
    </source>
</evidence>
<evidence type="ECO:0000313" key="9">
    <source>
        <dbReference type="Proteomes" id="UP000472270"/>
    </source>
</evidence>
<gene>
    <name evidence="8" type="primary">fam189a2</name>
</gene>
<dbReference type="GO" id="GO:0016020">
    <property type="term" value="C:membrane"/>
    <property type="evidence" value="ECO:0007669"/>
    <property type="project" value="UniProtKB-SubCell"/>
</dbReference>
<evidence type="ECO:0000256" key="4">
    <source>
        <dbReference type="ARBA" id="ARBA00023136"/>
    </source>
</evidence>
<dbReference type="InterPro" id="IPR030431">
    <property type="entry name" value="ENTREP1-3"/>
</dbReference>
<keyword evidence="4 6" id="KW-0472">Membrane</keyword>